<feature type="domain" description="ABC transporter" evidence="9">
    <location>
        <begin position="496"/>
        <end position="731"/>
    </location>
</feature>
<dbReference type="PROSITE" id="PS50929">
    <property type="entry name" value="ABC_TM1F"/>
    <property type="match status" value="1"/>
</dbReference>
<dbReference type="Gene3D" id="1.20.1560.10">
    <property type="entry name" value="ABC transporter type 1, transmembrane domain"/>
    <property type="match status" value="1"/>
</dbReference>
<organism evidence="11 12">
    <name type="scientific">Aquamicrobium soli</name>
    <dbReference type="NCBI Taxonomy" id="1811518"/>
    <lineage>
        <taxon>Bacteria</taxon>
        <taxon>Pseudomonadati</taxon>
        <taxon>Pseudomonadota</taxon>
        <taxon>Alphaproteobacteria</taxon>
        <taxon>Hyphomicrobiales</taxon>
        <taxon>Phyllobacteriaceae</taxon>
        <taxon>Aquamicrobium</taxon>
    </lineage>
</organism>
<feature type="transmembrane region" description="Helical" evidence="8">
    <location>
        <begin position="184"/>
        <end position="206"/>
    </location>
</feature>
<proteinExistence type="predicted"/>
<dbReference type="Gene3D" id="3.40.50.300">
    <property type="entry name" value="P-loop containing nucleotide triphosphate hydrolases"/>
    <property type="match status" value="1"/>
</dbReference>
<dbReference type="PANTHER" id="PTHR43394:SF1">
    <property type="entry name" value="ATP-BINDING CASSETTE SUB-FAMILY B MEMBER 10, MITOCHONDRIAL"/>
    <property type="match status" value="1"/>
</dbReference>
<protein>
    <submittedName>
        <fullName evidence="11">Type I secretion system permease/ATPase</fullName>
    </submittedName>
</protein>
<evidence type="ECO:0000256" key="4">
    <source>
        <dbReference type="ARBA" id="ARBA00022840"/>
    </source>
</evidence>
<dbReference type="CDD" id="cd18587">
    <property type="entry name" value="ABC_6TM_LapB_like"/>
    <property type="match status" value="1"/>
</dbReference>
<dbReference type="InterPro" id="IPR011527">
    <property type="entry name" value="ABC1_TM_dom"/>
</dbReference>
<dbReference type="Gene3D" id="3.90.70.10">
    <property type="entry name" value="Cysteine proteinases"/>
    <property type="match status" value="1"/>
</dbReference>
<dbReference type="InterPro" id="IPR017750">
    <property type="entry name" value="ATPase_T1SS"/>
</dbReference>
<dbReference type="NCBIfam" id="TIGR03375">
    <property type="entry name" value="type_I_sec_LssB"/>
    <property type="match status" value="1"/>
</dbReference>
<feature type="domain" description="ABC transmembrane type-1" evidence="10">
    <location>
        <begin position="187"/>
        <end position="462"/>
    </location>
</feature>
<accession>A0ABV7KH12</accession>
<dbReference type="RefSeq" id="WP_378222326.1">
    <property type="nucleotide sequence ID" value="NZ_JBHRTK010000015.1"/>
</dbReference>
<evidence type="ECO:0000313" key="11">
    <source>
        <dbReference type="EMBL" id="MFC3207833.1"/>
    </source>
</evidence>
<name>A0ABV7KH12_9HYPH</name>
<feature type="transmembrane region" description="Helical" evidence="8">
    <location>
        <begin position="318"/>
        <end position="337"/>
    </location>
</feature>
<sequence>MTSTFEFPDTPASADQAGQAAPRSLRGQDFRAVFRRVAIFLGRPGSDVVLFSGVPFNEALPSIEDIQRLSERIGLEAHGSGWRELASDNLDLPAMVLLNDGSAVSLLEIHETGGKAGRSRLLDAVDAQIGGRPIGRDEVRAVLVFSTVSADTMHSAVTGQHGNIVRRHWLVSALIPFWRSYAQVAMAALFINLLALASPLFTMNVYDRILPNDAKATLWVLALGVGGAVLFDLILKSVRAALIDYAGRRADLKLSYLLFEKVLNATMASRPMQTGDYASRVMQYEFVREFFTSNTISVLIDTIFVFVFLIVIYLVAGWVVVVPVVAFILSLAIGLIAQHRIGRRVAAAANESTMKQALLVETISTIETVKSLKAERSLLRKWHELSKKSSLTSEEIKQLSASAAHWTQFVSQLVSVVIVIAGAYEFSQGRMSSGAIIAAVMLSGRTVAPMGQIAMTLARLRQAILSLRILNSVMSQPEDLPSATGFVNRDIGAGSFAFRDVDFAYPGSDQKVLASLSFSVNAGERVGIIGRIGSGKTTIGRLLGALYPPSGGSLMIDGIDVRQYHPAVVRSAVAVASQSADLFSGSIKENLMMANPEATDAEIIDVARRTGVDEFVSRHPRGYDMPVGERGSNLSGGQRQSVAIARLLLARPKIIFLDEPSGAMDLASERRLINNLATAFGPETTIVISTHRYSMLELVDRLIVLDNGRVIADGPKKAVIEQLQKNAARPA</sequence>
<dbReference type="EMBL" id="JBHRTK010000015">
    <property type="protein sequence ID" value="MFC3207833.1"/>
    <property type="molecule type" value="Genomic_DNA"/>
</dbReference>
<feature type="region of interest" description="Disordered" evidence="7">
    <location>
        <begin position="1"/>
        <end position="23"/>
    </location>
</feature>
<keyword evidence="4" id="KW-0067">ATP-binding</keyword>
<dbReference type="Pfam" id="PF00664">
    <property type="entry name" value="ABC_membrane"/>
    <property type="match status" value="1"/>
</dbReference>
<evidence type="ECO:0000256" key="3">
    <source>
        <dbReference type="ARBA" id="ARBA00022741"/>
    </source>
</evidence>
<dbReference type="InterPro" id="IPR027417">
    <property type="entry name" value="P-loop_NTPase"/>
</dbReference>
<dbReference type="Proteomes" id="UP001595583">
    <property type="component" value="Unassembled WGS sequence"/>
</dbReference>
<keyword evidence="5 8" id="KW-1133">Transmembrane helix</keyword>
<evidence type="ECO:0000256" key="8">
    <source>
        <dbReference type="SAM" id="Phobius"/>
    </source>
</evidence>
<keyword evidence="6 8" id="KW-0472">Membrane</keyword>
<evidence type="ECO:0000256" key="6">
    <source>
        <dbReference type="ARBA" id="ARBA00023136"/>
    </source>
</evidence>
<comment type="subcellular location">
    <subcellularLocation>
        <location evidence="1">Cell membrane</location>
        <topology evidence="1">Multi-pass membrane protein</topology>
    </subcellularLocation>
</comment>
<evidence type="ECO:0000259" key="9">
    <source>
        <dbReference type="PROSITE" id="PS50893"/>
    </source>
</evidence>
<dbReference type="InterPro" id="IPR003593">
    <property type="entry name" value="AAA+_ATPase"/>
</dbReference>
<feature type="transmembrane region" description="Helical" evidence="8">
    <location>
        <begin position="218"/>
        <end position="235"/>
    </location>
</feature>
<dbReference type="InterPro" id="IPR036640">
    <property type="entry name" value="ABC1_TM_sf"/>
</dbReference>
<dbReference type="PANTHER" id="PTHR43394">
    <property type="entry name" value="ATP-DEPENDENT PERMEASE MDL1, MITOCHONDRIAL"/>
    <property type="match status" value="1"/>
</dbReference>
<evidence type="ECO:0000313" key="12">
    <source>
        <dbReference type="Proteomes" id="UP001595583"/>
    </source>
</evidence>
<dbReference type="PROSITE" id="PS50893">
    <property type="entry name" value="ABC_TRANSPORTER_2"/>
    <property type="match status" value="1"/>
</dbReference>
<keyword evidence="2 8" id="KW-0812">Transmembrane</keyword>
<dbReference type="InterPro" id="IPR003439">
    <property type="entry name" value="ABC_transporter-like_ATP-bd"/>
</dbReference>
<dbReference type="SUPFAM" id="SSF52540">
    <property type="entry name" value="P-loop containing nucleoside triphosphate hydrolases"/>
    <property type="match status" value="1"/>
</dbReference>
<keyword evidence="3" id="KW-0547">Nucleotide-binding</keyword>
<evidence type="ECO:0000256" key="7">
    <source>
        <dbReference type="SAM" id="MobiDB-lite"/>
    </source>
</evidence>
<dbReference type="InterPro" id="IPR039421">
    <property type="entry name" value="Type_1_exporter"/>
</dbReference>
<dbReference type="Pfam" id="PF00005">
    <property type="entry name" value="ABC_tran"/>
    <property type="match status" value="1"/>
</dbReference>
<evidence type="ECO:0000256" key="5">
    <source>
        <dbReference type="ARBA" id="ARBA00022989"/>
    </source>
</evidence>
<dbReference type="SUPFAM" id="SSF90123">
    <property type="entry name" value="ABC transporter transmembrane region"/>
    <property type="match status" value="1"/>
</dbReference>
<gene>
    <name evidence="11" type="ORF">ACFOHJ_16530</name>
</gene>
<feature type="transmembrane region" description="Helical" evidence="8">
    <location>
        <begin position="290"/>
        <end position="312"/>
    </location>
</feature>
<dbReference type="SMART" id="SM00382">
    <property type="entry name" value="AAA"/>
    <property type="match status" value="1"/>
</dbReference>
<evidence type="ECO:0000259" key="10">
    <source>
        <dbReference type="PROSITE" id="PS50929"/>
    </source>
</evidence>
<reference evidence="12" key="1">
    <citation type="journal article" date="2019" name="Int. J. Syst. Evol. Microbiol.">
        <title>The Global Catalogue of Microorganisms (GCM) 10K type strain sequencing project: providing services to taxonomists for standard genome sequencing and annotation.</title>
        <authorList>
            <consortium name="The Broad Institute Genomics Platform"/>
            <consortium name="The Broad Institute Genome Sequencing Center for Infectious Disease"/>
            <person name="Wu L."/>
            <person name="Ma J."/>
        </authorList>
    </citation>
    <scope>NUCLEOTIDE SEQUENCE [LARGE SCALE GENOMIC DNA]</scope>
    <source>
        <strain evidence="12">KCTC 52165</strain>
    </source>
</reference>
<evidence type="ECO:0000256" key="1">
    <source>
        <dbReference type="ARBA" id="ARBA00004651"/>
    </source>
</evidence>
<keyword evidence="12" id="KW-1185">Reference proteome</keyword>
<evidence type="ECO:0000256" key="2">
    <source>
        <dbReference type="ARBA" id="ARBA00022692"/>
    </source>
</evidence>
<comment type="caution">
    <text evidence="11">The sequence shown here is derived from an EMBL/GenBank/DDBJ whole genome shotgun (WGS) entry which is preliminary data.</text>
</comment>